<dbReference type="Pfam" id="PF13419">
    <property type="entry name" value="HAD_2"/>
    <property type="match status" value="1"/>
</dbReference>
<name>S3DAP7_GLAL2</name>
<accession>S3DAP7</accession>
<dbReference type="Gene3D" id="3.40.50.1000">
    <property type="entry name" value="HAD superfamily/HAD-like"/>
    <property type="match status" value="1"/>
</dbReference>
<keyword evidence="2" id="KW-1185">Reference proteome</keyword>
<evidence type="ECO:0000313" key="2">
    <source>
        <dbReference type="Proteomes" id="UP000016922"/>
    </source>
</evidence>
<protein>
    <submittedName>
        <fullName evidence="1">HAD-like protein</fullName>
    </submittedName>
</protein>
<reference evidence="1 2" key="1">
    <citation type="journal article" date="2013" name="BMC Genomics">
        <title>Genomics-driven discovery of the pneumocandin biosynthetic gene cluster in the fungus Glarea lozoyensis.</title>
        <authorList>
            <person name="Chen L."/>
            <person name="Yue Q."/>
            <person name="Zhang X."/>
            <person name="Xiang M."/>
            <person name="Wang C."/>
            <person name="Li S."/>
            <person name="Che Y."/>
            <person name="Ortiz-Lopez F.J."/>
            <person name="Bills G.F."/>
            <person name="Liu X."/>
            <person name="An Z."/>
        </authorList>
    </citation>
    <scope>NUCLEOTIDE SEQUENCE [LARGE SCALE GENOMIC DNA]</scope>
    <source>
        <strain evidence="2">ATCC 20868 / MF5171</strain>
    </source>
</reference>
<dbReference type="CDD" id="cd01427">
    <property type="entry name" value="HAD_like"/>
    <property type="match status" value="1"/>
</dbReference>
<dbReference type="InterPro" id="IPR036412">
    <property type="entry name" value="HAD-like_sf"/>
</dbReference>
<dbReference type="GO" id="GO:0033883">
    <property type="term" value="F:pyridoxal phosphatase activity"/>
    <property type="evidence" value="ECO:0007669"/>
    <property type="project" value="EnsemblFungi"/>
</dbReference>
<evidence type="ECO:0000313" key="1">
    <source>
        <dbReference type="EMBL" id="EPE34189.1"/>
    </source>
</evidence>
<gene>
    <name evidence="1" type="ORF">GLAREA_07202</name>
</gene>
<dbReference type="eggNOG" id="ENOG502QR7R">
    <property type="taxonomic scope" value="Eukaryota"/>
</dbReference>
<dbReference type="RefSeq" id="XP_008079341.1">
    <property type="nucleotide sequence ID" value="XM_008081150.1"/>
</dbReference>
<dbReference type="SUPFAM" id="SSF56784">
    <property type="entry name" value="HAD-like"/>
    <property type="match status" value="1"/>
</dbReference>
<dbReference type="OMA" id="QTYMFKE"/>
<dbReference type="HOGENOM" id="CLU_045011_11_1_1"/>
<dbReference type="GeneID" id="19466255"/>
<dbReference type="Proteomes" id="UP000016922">
    <property type="component" value="Unassembled WGS sequence"/>
</dbReference>
<dbReference type="OrthoDB" id="426235at2759"/>
<dbReference type="PANTHER" id="PTHR43885">
    <property type="entry name" value="HALOACID DEHALOGENASE-LIKE HYDROLASE"/>
    <property type="match status" value="1"/>
</dbReference>
<dbReference type="InterPro" id="IPR023214">
    <property type="entry name" value="HAD_sf"/>
</dbReference>
<sequence>MVYWSLQQNYMFTEMRSVLNIPKSTDILDHIHSLPEPAQSTAQQSIRDIESKAMTLQQPQPGLLPLMTYLTAKSIPKGICTRNFDAPVAHLLDKFLVGQTFSPIVTREFRPPKPDPAGILHIARSWGLVKEDGQADASGLIMVGDSLDDMTAGFRAGAATVLLVNEQNAHLATHEHTDLCVGRLDELVGVLEEGFEGRIWGGGGGWGFEGEGGGGA</sequence>
<dbReference type="EMBL" id="KE145357">
    <property type="protein sequence ID" value="EPE34189.1"/>
    <property type="molecule type" value="Genomic_DNA"/>
</dbReference>
<dbReference type="Gene3D" id="1.10.260.80">
    <property type="match status" value="1"/>
</dbReference>
<dbReference type="STRING" id="1116229.S3DAP7"/>
<dbReference type="KEGG" id="glz:GLAREA_07202"/>
<proteinExistence type="predicted"/>
<dbReference type="PANTHER" id="PTHR43885:SF1">
    <property type="entry name" value="SUPERFAMILY HYDROLASE, PUTATIVE (AFU_ORTHOLOGUE AFUA_4G13290)-RELATED"/>
    <property type="match status" value="1"/>
</dbReference>
<dbReference type="InterPro" id="IPR041492">
    <property type="entry name" value="HAD_2"/>
</dbReference>
<organism evidence="1 2">
    <name type="scientific">Glarea lozoyensis (strain ATCC 20868 / MF5171)</name>
    <dbReference type="NCBI Taxonomy" id="1116229"/>
    <lineage>
        <taxon>Eukaryota</taxon>
        <taxon>Fungi</taxon>
        <taxon>Dikarya</taxon>
        <taxon>Ascomycota</taxon>
        <taxon>Pezizomycotina</taxon>
        <taxon>Leotiomycetes</taxon>
        <taxon>Helotiales</taxon>
        <taxon>Helotiaceae</taxon>
        <taxon>Glarea</taxon>
    </lineage>
</organism>
<dbReference type="AlphaFoldDB" id="S3DAP7"/>